<dbReference type="GO" id="GO:0042761">
    <property type="term" value="P:very long-chain fatty acid biosynthetic process"/>
    <property type="evidence" value="ECO:0007669"/>
    <property type="project" value="TreeGrafter"/>
</dbReference>
<evidence type="ECO:0000256" key="6">
    <source>
        <dbReference type="ARBA" id="ARBA00022989"/>
    </source>
</evidence>
<evidence type="ECO:0000256" key="3">
    <source>
        <dbReference type="ARBA" id="ARBA00022679"/>
    </source>
</evidence>
<keyword evidence="4 10" id="KW-0812">Transmembrane</keyword>
<feature type="transmembrane region" description="Helical" evidence="10">
    <location>
        <begin position="196"/>
        <end position="220"/>
    </location>
</feature>
<evidence type="ECO:0000256" key="4">
    <source>
        <dbReference type="ARBA" id="ARBA00022692"/>
    </source>
</evidence>
<evidence type="ECO:0000256" key="9">
    <source>
        <dbReference type="ARBA" id="ARBA00023160"/>
    </source>
</evidence>
<evidence type="ECO:0000256" key="2">
    <source>
        <dbReference type="ARBA" id="ARBA00022516"/>
    </source>
</evidence>
<dbReference type="KEGG" id="lgi:LOTGIDRAFT_155331"/>
<proteinExistence type="inferred from homology"/>
<evidence type="ECO:0000256" key="5">
    <source>
        <dbReference type="ARBA" id="ARBA00022832"/>
    </source>
</evidence>
<reference evidence="11 12" key="1">
    <citation type="journal article" date="2013" name="Nature">
        <title>Insights into bilaterian evolution from three spiralian genomes.</title>
        <authorList>
            <person name="Simakov O."/>
            <person name="Marletaz F."/>
            <person name="Cho S.J."/>
            <person name="Edsinger-Gonzales E."/>
            <person name="Havlak P."/>
            <person name="Hellsten U."/>
            <person name="Kuo D.H."/>
            <person name="Larsson T."/>
            <person name="Lv J."/>
            <person name="Arendt D."/>
            <person name="Savage R."/>
            <person name="Osoegawa K."/>
            <person name="de Jong P."/>
            <person name="Grimwood J."/>
            <person name="Chapman J.A."/>
            <person name="Shapiro H."/>
            <person name="Aerts A."/>
            <person name="Otillar R.P."/>
            <person name="Terry A.Y."/>
            <person name="Boore J.L."/>
            <person name="Grigoriev I.V."/>
            <person name="Lindberg D.R."/>
            <person name="Seaver E.C."/>
            <person name="Weisblat D.A."/>
            <person name="Putnam N.H."/>
            <person name="Rokhsar D.S."/>
        </authorList>
    </citation>
    <scope>NUCLEOTIDE SEQUENCE [LARGE SCALE GENOMIC DNA]</scope>
</reference>
<dbReference type="Proteomes" id="UP000030746">
    <property type="component" value="Unassembled WGS sequence"/>
</dbReference>
<keyword evidence="2 10" id="KW-0444">Lipid biosynthesis</keyword>
<dbReference type="PANTHER" id="PTHR11157">
    <property type="entry name" value="FATTY ACID ACYL TRANSFERASE-RELATED"/>
    <property type="match status" value="1"/>
</dbReference>
<feature type="transmembrane region" description="Helical" evidence="10">
    <location>
        <begin position="96"/>
        <end position="117"/>
    </location>
</feature>
<dbReference type="GO" id="GO:0030148">
    <property type="term" value="P:sphingolipid biosynthetic process"/>
    <property type="evidence" value="ECO:0007669"/>
    <property type="project" value="TreeGrafter"/>
</dbReference>
<evidence type="ECO:0000256" key="10">
    <source>
        <dbReference type="RuleBase" id="RU361115"/>
    </source>
</evidence>
<feature type="transmembrane region" description="Helical" evidence="10">
    <location>
        <begin position="167"/>
        <end position="184"/>
    </location>
</feature>
<keyword evidence="12" id="KW-1185">Reference proteome</keyword>
<dbReference type="GO" id="GO:0019367">
    <property type="term" value="P:fatty acid elongation, saturated fatty acid"/>
    <property type="evidence" value="ECO:0007669"/>
    <property type="project" value="TreeGrafter"/>
</dbReference>
<organism evidence="11 12">
    <name type="scientific">Lottia gigantea</name>
    <name type="common">Giant owl limpet</name>
    <dbReference type="NCBI Taxonomy" id="225164"/>
    <lineage>
        <taxon>Eukaryota</taxon>
        <taxon>Metazoa</taxon>
        <taxon>Spiralia</taxon>
        <taxon>Lophotrochozoa</taxon>
        <taxon>Mollusca</taxon>
        <taxon>Gastropoda</taxon>
        <taxon>Patellogastropoda</taxon>
        <taxon>Lottioidea</taxon>
        <taxon>Lottiidae</taxon>
        <taxon>Lottia</taxon>
    </lineage>
</organism>
<dbReference type="CTD" id="20236678"/>
<keyword evidence="3 10" id="KW-0808">Transferase</keyword>
<dbReference type="AlphaFoldDB" id="V4B692"/>
<comment type="catalytic activity">
    <reaction evidence="10">
        <text>a very-long-chain acyl-CoA + malonyl-CoA + H(+) = a very-long-chain 3-oxoacyl-CoA + CO2 + CoA</text>
        <dbReference type="Rhea" id="RHEA:32727"/>
        <dbReference type="ChEBI" id="CHEBI:15378"/>
        <dbReference type="ChEBI" id="CHEBI:16526"/>
        <dbReference type="ChEBI" id="CHEBI:57287"/>
        <dbReference type="ChEBI" id="CHEBI:57384"/>
        <dbReference type="ChEBI" id="CHEBI:90725"/>
        <dbReference type="ChEBI" id="CHEBI:90736"/>
        <dbReference type="EC" id="2.3.1.199"/>
    </reaction>
</comment>
<keyword evidence="9 10" id="KW-0275">Fatty acid biosynthesis</keyword>
<dbReference type="STRING" id="225164.V4B692"/>
<dbReference type="GO" id="GO:0005789">
    <property type="term" value="C:endoplasmic reticulum membrane"/>
    <property type="evidence" value="ECO:0007669"/>
    <property type="project" value="TreeGrafter"/>
</dbReference>
<dbReference type="EMBL" id="KB203566">
    <property type="protein sequence ID" value="ESO84019.1"/>
    <property type="molecule type" value="Genomic_DNA"/>
</dbReference>
<dbReference type="InterPro" id="IPR002076">
    <property type="entry name" value="ELO_fam"/>
</dbReference>
<comment type="similarity">
    <text evidence="10">Belongs to the ELO family.</text>
</comment>
<dbReference type="EC" id="2.3.1.199" evidence="10"/>
<keyword evidence="8 10" id="KW-0472">Membrane</keyword>
<evidence type="ECO:0000313" key="11">
    <source>
        <dbReference type="EMBL" id="ESO84019.1"/>
    </source>
</evidence>
<keyword evidence="5 10" id="KW-0276">Fatty acid metabolism</keyword>
<evidence type="ECO:0000256" key="1">
    <source>
        <dbReference type="ARBA" id="ARBA00004141"/>
    </source>
</evidence>
<dbReference type="Pfam" id="PF01151">
    <property type="entry name" value="ELO"/>
    <property type="match status" value="1"/>
</dbReference>
<protein>
    <recommendedName>
        <fullName evidence="10">Elongation of very long chain fatty acids protein</fullName>
        <ecNumber evidence="10">2.3.1.199</ecNumber>
    </recommendedName>
    <alternativeName>
        <fullName evidence="10">Very-long-chain 3-oxoacyl-CoA synthase</fullName>
    </alternativeName>
</protein>
<name>V4B692_LOTGI</name>
<evidence type="ECO:0000313" key="12">
    <source>
        <dbReference type="Proteomes" id="UP000030746"/>
    </source>
</evidence>
<dbReference type="GeneID" id="20236678"/>
<dbReference type="PROSITE" id="PS01188">
    <property type="entry name" value="ELO"/>
    <property type="match status" value="1"/>
</dbReference>
<feature type="transmembrane region" description="Helical" evidence="10">
    <location>
        <begin position="138"/>
        <end position="155"/>
    </location>
</feature>
<gene>
    <name evidence="11" type="ORF">LOTGIDRAFT_155331</name>
</gene>
<evidence type="ECO:0000256" key="7">
    <source>
        <dbReference type="ARBA" id="ARBA00023098"/>
    </source>
</evidence>
<keyword evidence="7 10" id="KW-0443">Lipid metabolism</keyword>
<dbReference type="OrthoDB" id="10259681at2759"/>
<dbReference type="HOGENOM" id="CLU_615803_0_0_1"/>
<feature type="transmembrane region" description="Helical" evidence="10">
    <location>
        <begin position="232"/>
        <end position="253"/>
    </location>
</feature>
<evidence type="ECO:0000256" key="8">
    <source>
        <dbReference type="ARBA" id="ARBA00023136"/>
    </source>
</evidence>
<feature type="transmembrane region" description="Helical" evidence="10">
    <location>
        <begin position="32"/>
        <end position="49"/>
    </location>
</feature>
<keyword evidence="6 10" id="KW-1133">Transmembrane helix</keyword>
<comment type="subcellular location">
    <subcellularLocation>
        <location evidence="1">Membrane</location>
        <topology evidence="1">Multi-pass membrane protein</topology>
    </subcellularLocation>
</comment>
<feature type="transmembrane region" description="Helical" evidence="10">
    <location>
        <begin position="61"/>
        <end position="84"/>
    </location>
</feature>
<dbReference type="PANTHER" id="PTHR11157:SF17">
    <property type="entry name" value="ELONGATION OF VERY LONG CHAIN FATTY ACIDS PROTEIN 6"/>
    <property type="match status" value="1"/>
</dbReference>
<sequence length="445" mass="53612">MEFEVYDNYSYVFQFERNWNESSFREYCKDNWHHPLIFSLIYLILIFSLQRRMKHREEFKLRIPLTMWSTILALFSVAGAIRSLPEFIVAVKEKGFQYSVCIPGYSGSVPGFWGSLFTISKVLEFGDTLFIVLRKKTLIFLHWYHHITVVINVYLMHGEHAAAGKWYYVMNYVVHSFMYSYYALKAMQIYVPKQISLLITSMQLLQMIMGCIINIMIFVYKSKGEFCQQSDMNLVLSSLMYVSYLILFADFFCKSYIRPRVSKRIKTDYKFKHTCMGNFYSYKFKHTCMGNFYSYKFKHTCLCSFYSYKFKHTCMGNFYSYKFKHTCMGNFYSYKFKHTFMGNFYSYKFKHTCMGNFLSYKFKHTCIGNFLSYKFKHTCMGNFLSYKFKHTCMGNFLSYKFKHTCMGNFLSYKFKHTCLCTFYSYKFKHTCLCSFYSYKFKHMFM</sequence>
<dbReference type="RefSeq" id="XP_009065147.1">
    <property type="nucleotide sequence ID" value="XM_009066899.1"/>
</dbReference>
<dbReference type="GO" id="GO:0034625">
    <property type="term" value="P:fatty acid elongation, monounsaturated fatty acid"/>
    <property type="evidence" value="ECO:0007669"/>
    <property type="project" value="TreeGrafter"/>
</dbReference>
<dbReference type="GO" id="GO:0034626">
    <property type="term" value="P:fatty acid elongation, polyunsaturated fatty acid"/>
    <property type="evidence" value="ECO:0007669"/>
    <property type="project" value="TreeGrafter"/>
</dbReference>
<accession>V4B692</accession>
<dbReference type="GO" id="GO:0009922">
    <property type="term" value="F:fatty acid elongase activity"/>
    <property type="evidence" value="ECO:0007669"/>
    <property type="project" value="UniProtKB-EC"/>
</dbReference>
<dbReference type="InterPro" id="IPR030457">
    <property type="entry name" value="ELO_CS"/>
</dbReference>